<dbReference type="Proteomes" id="UP000250321">
    <property type="component" value="Unassembled WGS sequence"/>
</dbReference>
<dbReference type="AlphaFoldDB" id="A0A314ZCL1"/>
<evidence type="ECO:0000313" key="2">
    <source>
        <dbReference type="Proteomes" id="UP000250321"/>
    </source>
</evidence>
<gene>
    <name evidence="1" type="ORF">Pyn_35055</name>
</gene>
<dbReference type="EMBL" id="PJQY01000255">
    <property type="protein sequence ID" value="PQQ14541.1"/>
    <property type="molecule type" value="Genomic_DNA"/>
</dbReference>
<keyword evidence="2" id="KW-1185">Reference proteome</keyword>
<accession>A0A314ZCL1</accession>
<sequence>MEFSNLKLHHGLARVTIIVHTGYADQVVTADSFVAIRLSEHYKSSKQQLRVQLSAVAWKIWDLWSMGVISPCV</sequence>
<name>A0A314ZCL1_PRUYE</name>
<comment type="caution">
    <text evidence="1">The sequence shown here is derived from an EMBL/GenBank/DDBJ whole genome shotgun (WGS) entry which is preliminary data.</text>
</comment>
<evidence type="ECO:0000313" key="1">
    <source>
        <dbReference type="EMBL" id="PQQ14541.1"/>
    </source>
</evidence>
<reference evidence="1 2" key="1">
    <citation type="submission" date="2018-02" db="EMBL/GenBank/DDBJ databases">
        <title>Draft genome of wild Prunus yedoensis var. nudiflora.</title>
        <authorList>
            <person name="Baek S."/>
            <person name="Kim J.-H."/>
            <person name="Choi K."/>
            <person name="Kim G.-B."/>
            <person name="Cho A."/>
            <person name="Jang H."/>
            <person name="Shin C.-H."/>
            <person name="Yu H.-J."/>
            <person name="Mun J.-H."/>
        </authorList>
    </citation>
    <scope>NUCLEOTIDE SEQUENCE [LARGE SCALE GENOMIC DNA]</scope>
    <source>
        <strain evidence="2">cv. Jeju island</strain>
        <tissue evidence="1">Leaf</tissue>
    </source>
</reference>
<proteinExistence type="predicted"/>
<organism evidence="1 2">
    <name type="scientific">Prunus yedoensis var. nudiflora</name>
    <dbReference type="NCBI Taxonomy" id="2094558"/>
    <lineage>
        <taxon>Eukaryota</taxon>
        <taxon>Viridiplantae</taxon>
        <taxon>Streptophyta</taxon>
        <taxon>Embryophyta</taxon>
        <taxon>Tracheophyta</taxon>
        <taxon>Spermatophyta</taxon>
        <taxon>Magnoliopsida</taxon>
        <taxon>eudicotyledons</taxon>
        <taxon>Gunneridae</taxon>
        <taxon>Pentapetalae</taxon>
        <taxon>rosids</taxon>
        <taxon>fabids</taxon>
        <taxon>Rosales</taxon>
        <taxon>Rosaceae</taxon>
        <taxon>Amygdaloideae</taxon>
        <taxon>Amygdaleae</taxon>
        <taxon>Prunus</taxon>
    </lineage>
</organism>
<protein>
    <submittedName>
        <fullName evidence="1">Uncharacterized protein</fullName>
    </submittedName>
</protein>
<dbReference type="OrthoDB" id="10478288at2759"/>